<sequence>MGELRLPGGQTTGAVLIGDVVHKPAAPSAATVHALLRHLEDAGFDGAPRRYWMKSRQA</sequence>
<dbReference type="EMBL" id="JAVHUY010000005">
    <property type="protein sequence ID" value="MDQ7904169.1"/>
    <property type="molecule type" value="Genomic_DNA"/>
</dbReference>
<dbReference type="RefSeq" id="WP_308711447.1">
    <property type="nucleotide sequence ID" value="NZ_JAVHUY010000005.1"/>
</dbReference>
<dbReference type="Proteomes" id="UP001230908">
    <property type="component" value="Unassembled WGS sequence"/>
</dbReference>
<gene>
    <name evidence="1" type="ORF">RB614_06485</name>
</gene>
<accession>A0ABU0ZAV0</accession>
<comment type="caution">
    <text evidence="1">The sequence shown here is derived from an EMBL/GenBank/DDBJ whole genome shotgun (WGS) entry which is preliminary data.</text>
</comment>
<proteinExistence type="predicted"/>
<evidence type="ECO:0000313" key="2">
    <source>
        <dbReference type="Proteomes" id="UP001230908"/>
    </source>
</evidence>
<reference evidence="1 2" key="1">
    <citation type="submission" date="2023-08" db="EMBL/GenBank/DDBJ databases">
        <title>Phytohabitans sansha sp. nov., isolated from marine sediment.</title>
        <authorList>
            <person name="Zhao Y."/>
            <person name="Yi K."/>
        </authorList>
    </citation>
    <scope>NUCLEOTIDE SEQUENCE [LARGE SCALE GENOMIC DNA]</scope>
    <source>
        <strain evidence="1 2">ZYX-F-186</strain>
    </source>
</reference>
<organism evidence="1 2">
    <name type="scientific">Phytohabitans maris</name>
    <dbReference type="NCBI Taxonomy" id="3071409"/>
    <lineage>
        <taxon>Bacteria</taxon>
        <taxon>Bacillati</taxon>
        <taxon>Actinomycetota</taxon>
        <taxon>Actinomycetes</taxon>
        <taxon>Micromonosporales</taxon>
        <taxon>Micromonosporaceae</taxon>
    </lineage>
</organism>
<name>A0ABU0ZAV0_9ACTN</name>
<protein>
    <submittedName>
        <fullName evidence="1">Uncharacterized protein</fullName>
    </submittedName>
</protein>
<evidence type="ECO:0000313" key="1">
    <source>
        <dbReference type="EMBL" id="MDQ7904169.1"/>
    </source>
</evidence>
<keyword evidence="2" id="KW-1185">Reference proteome</keyword>